<name>A0A085VF95_PSESX</name>
<evidence type="ECO:0008006" key="4">
    <source>
        <dbReference type="Google" id="ProtNLM"/>
    </source>
</evidence>
<dbReference type="AlphaFoldDB" id="A0A085VF95"/>
<accession>A0A085VF95</accession>
<feature type="compositionally biased region" description="Low complexity" evidence="1">
    <location>
        <begin position="46"/>
        <end position="67"/>
    </location>
</feature>
<evidence type="ECO:0000313" key="3">
    <source>
        <dbReference type="Proteomes" id="UP000028643"/>
    </source>
</evidence>
<comment type="caution">
    <text evidence="2">The sequence shown here is derived from an EMBL/GenBank/DDBJ whole genome shotgun (WGS) entry which is preliminary data.</text>
</comment>
<sequence>MTTISTSSLSSYSTAFSVTIKKDPAATAAVPTATVATAEDDSGKPSTVAVDATGAGGATASSPSDAAQKSIDQLKELIKETEKQLQKEQQQLAAALNGNGSDAEKAQRAMAIQTQIASTTALLQSQQAALIQLTGGVNTTA</sequence>
<dbReference type="RefSeq" id="WP_020292209.1">
    <property type="nucleotide sequence ID" value="NZ_JPQT01000063.1"/>
</dbReference>
<gene>
    <name evidence="2" type="ORF">IV02_05005</name>
</gene>
<dbReference type="EMBL" id="JPQT01000063">
    <property type="protein sequence ID" value="KFE54108.1"/>
    <property type="molecule type" value="Genomic_DNA"/>
</dbReference>
<proteinExistence type="predicted"/>
<organism evidence="2 3">
    <name type="scientific">Pseudomonas syringae</name>
    <dbReference type="NCBI Taxonomy" id="317"/>
    <lineage>
        <taxon>Bacteria</taxon>
        <taxon>Pseudomonadati</taxon>
        <taxon>Pseudomonadota</taxon>
        <taxon>Gammaproteobacteria</taxon>
        <taxon>Pseudomonadales</taxon>
        <taxon>Pseudomonadaceae</taxon>
        <taxon>Pseudomonas</taxon>
    </lineage>
</organism>
<reference evidence="2 3" key="1">
    <citation type="submission" date="2014-07" db="EMBL/GenBank/DDBJ databases">
        <title>Draft Genome Sequences of Environmental Pseudomonas syringae strains.</title>
        <authorList>
            <person name="Baltrus D.A."/>
            <person name="Berge O."/>
            <person name="Morris C."/>
        </authorList>
    </citation>
    <scope>NUCLEOTIDE SEQUENCE [LARGE SCALE GENOMIC DNA]</scope>
    <source>
        <strain evidence="2 3">CEB003</strain>
    </source>
</reference>
<feature type="region of interest" description="Disordered" evidence="1">
    <location>
        <begin position="33"/>
        <end position="68"/>
    </location>
</feature>
<protein>
    <recommendedName>
        <fullName evidence="4">FlxA-like protein</fullName>
    </recommendedName>
</protein>
<evidence type="ECO:0000256" key="1">
    <source>
        <dbReference type="SAM" id="MobiDB-lite"/>
    </source>
</evidence>
<dbReference type="Proteomes" id="UP000028643">
    <property type="component" value="Unassembled WGS sequence"/>
</dbReference>
<evidence type="ECO:0000313" key="2">
    <source>
        <dbReference type="EMBL" id="KFE54108.1"/>
    </source>
</evidence>
<dbReference type="PATRIC" id="fig|317.174.peg.1019"/>